<feature type="domain" description="YHYH" evidence="3">
    <location>
        <begin position="92"/>
        <end position="283"/>
    </location>
</feature>
<reference evidence="4 5" key="1">
    <citation type="submission" date="2008-01" db="EMBL/GenBank/DDBJ databases">
        <authorList>
            <person name="Wagner-Dobler I."/>
            <person name="Ferriera S."/>
            <person name="Johnson J."/>
            <person name="Kravitz S."/>
            <person name="Beeson K."/>
            <person name="Sutton G."/>
            <person name="Rogers Y.-H."/>
            <person name="Friedman R."/>
            <person name="Frazier M."/>
            <person name="Venter J.C."/>
        </authorList>
    </citation>
    <scope>NUCLEOTIDE SEQUENCE [LARGE SCALE GENOMIC DNA]</scope>
    <source>
        <strain evidence="5">DSM 17067 / NCIMB 14079 / DFL-11</strain>
    </source>
</reference>
<gene>
    <name evidence="4" type="ORF">SADFL11_676</name>
</gene>
<feature type="region of interest" description="Disordered" evidence="1">
    <location>
        <begin position="338"/>
        <end position="377"/>
    </location>
</feature>
<protein>
    <recommendedName>
        <fullName evidence="3">YHYH domain-containing protein</fullName>
    </recommendedName>
</protein>
<organism evidence="4 5">
    <name type="scientific">Roseibium alexandrii (strain DSM 17067 / NCIMB 14079 / DFL-11)</name>
    <name type="common">Labrenzia alexandrii</name>
    <dbReference type="NCBI Taxonomy" id="244592"/>
    <lineage>
        <taxon>Bacteria</taxon>
        <taxon>Pseudomonadati</taxon>
        <taxon>Pseudomonadota</taxon>
        <taxon>Alphaproteobacteria</taxon>
        <taxon>Hyphomicrobiales</taxon>
        <taxon>Stappiaceae</taxon>
        <taxon>Roseibium</taxon>
    </lineage>
</organism>
<comment type="caution">
    <text evidence="4">The sequence shown here is derived from an EMBL/GenBank/DDBJ whole genome shotgun (WGS) entry which is preliminary data.</text>
</comment>
<feature type="compositionally biased region" description="Polar residues" evidence="1">
    <location>
        <begin position="77"/>
        <end position="89"/>
    </location>
</feature>
<name>A0A5E8GUA6_ROSAD</name>
<reference evidence="4 5" key="2">
    <citation type="submission" date="2013-04" db="EMBL/GenBank/DDBJ databases">
        <authorList>
            <person name="Fiebig A."/>
            <person name="Pradella S."/>
            <person name="Wagner-Doebler I."/>
        </authorList>
    </citation>
    <scope>NUCLEOTIDE SEQUENCE [LARGE SCALE GENOMIC DNA]</scope>
    <source>
        <strain evidence="5">DSM 17067 / NCIMB 14079 / DFL-11</strain>
    </source>
</reference>
<dbReference type="Proteomes" id="UP000004703">
    <property type="component" value="Chromosome"/>
</dbReference>
<dbReference type="AlphaFoldDB" id="A0A5E8GUA6"/>
<evidence type="ECO:0000313" key="4">
    <source>
        <dbReference type="EMBL" id="EEE43390.1"/>
    </source>
</evidence>
<feature type="signal peptide" evidence="2">
    <location>
        <begin position="1"/>
        <end position="18"/>
    </location>
</feature>
<dbReference type="EMBL" id="ACCU02000003">
    <property type="protein sequence ID" value="EEE43390.1"/>
    <property type="molecule type" value="Genomic_DNA"/>
</dbReference>
<proteinExistence type="predicted"/>
<evidence type="ECO:0000256" key="2">
    <source>
        <dbReference type="SAM" id="SignalP"/>
    </source>
</evidence>
<feature type="chain" id="PRO_5023030913" description="YHYH domain-containing protein" evidence="2">
    <location>
        <begin position="19"/>
        <end position="377"/>
    </location>
</feature>
<sequence length="377" mass="40614">MHKTAFLICALAASPAVAHDSSAPLTGEEALEHHHLGEGVLELLVPEAEASADITVDGNSRRIRANGYPIKKPGTFPNRNNPHSISKKNYNLKIPLNPRKTGRATNAQGSVFGIAINGVVMDPGTAEYWQNNRRSGWNYEALGGACKLGLDTYNAHVQPDGSYHYHGIPTGILASEGGRSVPALIGWAADGFPIYGPYGYSKSEQTSAVKKLKSSYRIKSGTRPSGPGERYNGKFTQDWAYVAGAGDLDQCNGRVAVTPEYPNGTYHYVLTDSFPYIPRCWMGAPDSSFKRLKRRADVQSDEAESQFAALAADPATNRPTIGFTAMSDNREEALTLIQAQGGHRPRFLQGGHRPPPPGAGPRQGQRRQGGRSPCSGS</sequence>
<feature type="region of interest" description="Disordered" evidence="1">
    <location>
        <begin position="67"/>
        <end position="89"/>
    </location>
</feature>
<keyword evidence="2" id="KW-0732">Signal</keyword>
<evidence type="ECO:0000259" key="3">
    <source>
        <dbReference type="Pfam" id="PF14240"/>
    </source>
</evidence>
<evidence type="ECO:0000256" key="1">
    <source>
        <dbReference type="SAM" id="MobiDB-lite"/>
    </source>
</evidence>
<dbReference type="Pfam" id="PF14240">
    <property type="entry name" value="YHYH"/>
    <property type="match status" value="1"/>
</dbReference>
<evidence type="ECO:0000313" key="5">
    <source>
        <dbReference type="Proteomes" id="UP000004703"/>
    </source>
</evidence>
<accession>A0A5E8GUA6</accession>
<dbReference type="InterPro" id="IPR025924">
    <property type="entry name" value="YHYH_dom"/>
</dbReference>
<dbReference type="RefSeq" id="WP_008189538.1">
    <property type="nucleotide sequence ID" value="NZ_CM011002.1"/>
</dbReference>